<gene>
    <name evidence="1" type="ORF">DILT_LOCUS2152</name>
</gene>
<name>A0A3P6S552_DIBLA</name>
<dbReference type="AlphaFoldDB" id="A0A3P6S552"/>
<dbReference type="EMBL" id="UYRU01041743">
    <property type="protein sequence ID" value="VDK69386.1"/>
    <property type="molecule type" value="Genomic_DNA"/>
</dbReference>
<organism evidence="1 2">
    <name type="scientific">Dibothriocephalus latus</name>
    <name type="common">Fish tapeworm</name>
    <name type="synonym">Diphyllobothrium latum</name>
    <dbReference type="NCBI Taxonomy" id="60516"/>
    <lineage>
        <taxon>Eukaryota</taxon>
        <taxon>Metazoa</taxon>
        <taxon>Spiralia</taxon>
        <taxon>Lophotrochozoa</taxon>
        <taxon>Platyhelminthes</taxon>
        <taxon>Cestoda</taxon>
        <taxon>Eucestoda</taxon>
        <taxon>Diphyllobothriidea</taxon>
        <taxon>Diphyllobothriidae</taxon>
        <taxon>Dibothriocephalus</taxon>
    </lineage>
</organism>
<accession>A0A3P6S552</accession>
<evidence type="ECO:0000313" key="2">
    <source>
        <dbReference type="Proteomes" id="UP000281553"/>
    </source>
</evidence>
<sequence>MPRARRLDVAKLWQSNTNEALSTEIRSRLTTPADGEGSSKWSALKTSVYGSTEKILGSTQLRRSDWISGRTLQRGYLVDNPAKIGHWRKYLEYHLKFDEQPITPSRCFTAEFQPSPAYAVSCDLPPKDEVADAIERLRNSNASGEDGILAEIYKSCVDTLAYWLHGAVGVVRYCSSLVVVAGRRPPLPCAALLFKASCLKVIQYLSQR</sequence>
<protein>
    <submittedName>
        <fullName evidence="1">Uncharacterized protein</fullName>
    </submittedName>
</protein>
<reference evidence="1 2" key="1">
    <citation type="submission" date="2018-11" db="EMBL/GenBank/DDBJ databases">
        <authorList>
            <consortium name="Pathogen Informatics"/>
        </authorList>
    </citation>
    <scope>NUCLEOTIDE SEQUENCE [LARGE SCALE GENOMIC DNA]</scope>
</reference>
<dbReference type="Proteomes" id="UP000281553">
    <property type="component" value="Unassembled WGS sequence"/>
</dbReference>
<evidence type="ECO:0000313" key="1">
    <source>
        <dbReference type="EMBL" id="VDK69386.1"/>
    </source>
</evidence>
<keyword evidence="2" id="KW-1185">Reference proteome</keyword>
<proteinExistence type="predicted"/>